<dbReference type="Gene3D" id="3.30.2310.20">
    <property type="entry name" value="RelE-like"/>
    <property type="match status" value="1"/>
</dbReference>
<proteinExistence type="predicted"/>
<evidence type="ECO:0000313" key="1">
    <source>
        <dbReference type="EMBL" id="MBP1968515.1"/>
    </source>
</evidence>
<sequence>MKHVVWSETAENKVIFYKSEHYTVEETRDFIARLMSDIESLLLNPFLSKRYLEDQGKYKGVSRIVLHKFIFYYKKVDDEIIVLAVKYPGEM</sequence>
<comment type="caution">
    <text evidence="1">The sequence shown here is derived from an EMBL/GenBank/DDBJ whole genome shotgun (WGS) entry which is preliminary data.</text>
</comment>
<accession>A0ABS4IC59</accession>
<dbReference type="RefSeq" id="WP_209461733.1">
    <property type="nucleotide sequence ID" value="NZ_CP110224.1"/>
</dbReference>
<gene>
    <name evidence="1" type="ORF">J2Z83_000607</name>
</gene>
<dbReference type="Proteomes" id="UP001519345">
    <property type="component" value="Unassembled WGS sequence"/>
</dbReference>
<name>A0ABS4IC59_9BACI</name>
<evidence type="ECO:0000313" key="2">
    <source>
        <dbReference type="Proteomes" id="UP001519345"/>
    </source>
</evidence>
<protein>
    <submittedName>
        <fullName evidence="1">Plasmid stabilization system protein ParE</fullName>
    </submittedName>
</protein>
<dbReference type="EMBL" id="JAGGKX010000002">
    <property type="protein sequence ID" value="MBP1968515.1"/>
    <property type="molecule type" value="Genomic_DNA"/>
</dbReference>
<organism evidence="1 2">
    <name type="scientific">Virgibacillus natechei</name>
    <dbReference type="NCBI Taxonomy" id="1216297"/>
    <lineage>
        <taxon>Bacteria</taxon>
        <taxon>Bacillati</taxon>
        <taxon>Bacillota</taxon>
        <taxon>Bacilli</taxon>
        <taxon>Bacillales</taxon>
        <taxon>Bacillaceae</taxon>
        <taxon>Virgibacillus</taxon>
    </lineage>
</organism>
<reference evidence="1 2" key="1">
    <citation type="submission" date="2021-03" db="EMBL/GenBank/DDBJ databases">
        <title>Genomic Encyclopedia of Type Strains, Phase IV (KMG-IV): sequencing the most valuable type-strain genomes for metagenomic binning, comparative biology and taxonomic classification.</title>
        <authorList>
            <person name="Goeker M."/>
        </authorList>
    </citation>
    <scope>NUCLEOTIDE SEQUENCE [LARGE SCALE GENOMIC DNA]</scope>
    <source>
        <strain evidence="1 2">DSM 25609</strain>
    </source>
</reference>
<keyword evidence="2" id="KW-1185">Reference proteome</keyword>
<dbReference type="InterPro" id="IPR035093">
    <property type="entry name" value="RelE/ParE_toxin_dom_sf"/>
</dbReference>